<evidence type="ECO:0000313" key="10">
    <source>
        <dbReference type="Proteomes" id="UP001165122"/>
    </source>
</evidence>
<sequence>MKNPKVWKGAENDFVVFLSDMIDGDVDSASGLINIYAFRIPPNPYNFSPKFIPLTSRCTSEIGIQEFDVDDISGDIVFKSGADLWRIGESEVEGILGGGGRTEGTLIKINLESDFSQSQTTVIKSEIKHYTTFDTLNNLGLLTVRGQCYLIPIKETKKFEGGGDKVPGRRWRVWPRGGEVGAVRVFSSKFLNSTHAIILSTDPDSWNTAEVSIYVINLKTLSTVKLIEGDGTALKSPNSDSFTVSGNGKLASWWDTDGFLKVLNIETNEIVTVDTWIVEFGSIKFSKDSKYLAFSHSARNQFTQISVIDLNTYVVTQVTSDRFNSALFTWSDTGFYYTSDRDIYTDQSSPWGTRAPGPHFKKERQVFVIPFEEGGMVKEVEELKVWSTTTEAPTLTPTENPSFELSSSVIQRAYPLLSIPVKTYTDFLAVTDSGVILTTAEGTWNLPFEKGDEEAKVVNTNSNCDLNTAYTSIYCQTTSTYIHILLSTFPDSKTFDLDNMFTVVHKRLEWKMMYGDGWRMLRDYFYDREMHGLDWVGVYNKYLPLVDRCNVREELDDVLKLMASELSALHVFVYGGEYRPVFTDTILKTINKVATLGAKFKTTGIGMEVLLVYEGDPDFPVKDHISMYSPLSGVTLSRSGQVGLVPGDVVTHINGENVLEIPGGLSGALRGMAGRSVKLGVAKVSGNNNVDVIVVPITGDADDDLRYTHWEYQTRLRAKRLAREGGFEVGYIHLRSMSGAKAENEFARDFFGDYNKQGFVIDVRNNHGGNIDSWLLDTLQRKAWMYWQSRNADITNGGLGWDEQFAFRGKIVVLMNEHTASDGEGFSRGVKTLGLGTLVGMRTWGGGIWLSSDNRLVDGGLGGSAPEVGTYNDEWGWGLGVENMGVEPDVVVDNDPHSTYNGNDAQLEKGIEVLKTMIESETDGWSMPNDPGPKKNVKLPEGTC</sequence>
<dbReference type="SUPFAM" id="SSF82171">
    <property type="entry name" value="DPP6 N-terminal domain-like"/>
    <property type="match status" value="1"/>
</dbReference>
<comment type="caution">
    <text evidence="9">The sequence shown here is derived from an EMBL/GenBank/DDBJ whole genome shotgun (WGS) entry which is preliminary data.</text>
</comment>
<dbReference type="AlphaFoldDB" id="A0A9W7FRT1"/>
<dbReference type="Proteomes" id="UP001165122">
    <property type="component" value="Unassembled WGS sequence"/>
</dbReference>
<evidence type="ECO:0000256" key="7">
    <source>
        <dbReference type="SAM" id="MobiDB-lite"/>
    </source>
</evidence>
<dbReference type="InterPro" id="IPR029045">
    <property type="entry name" value="ClpP/crotonase-like_dom_sf"/>
</dbReference>
<dbReference type="OrthoDB" id="43744at2759"/>
<evidence type="ECO:0000256" key="3">
    <source>
        <dbReference type="ARBA" id="ARBA00022490"/>
    </source>
</evidence>
<dbReference type="GO" id="GO:0005737">
    <property type="term" value="C:cytoplasm"/>
    <property type="evidence" value="ECO:0007669"/>
    <property type="project" value="UniProtKB-SubCell"/>
</dbReference>
<dbReference type="GO" id="GO:0006508">
    <property type="term" value="P:proteolysis"/>
    <property type="evidence" value="ECO:0007669"/>
    <property type="project" value="UniProtKB-KW"/>
</dbReference>
<comment type="subcellular location">
    <subcellularLocation>
        <location evidence="1">Cytoplasm</location>
    </subcellularLocation>
</comment>
<evidence type="ECO:0000256" key="4">
    <source>
        <dbReference type="ARBA" id="ARBA00022670"/>
    </source>
</evidence>
<dbReference type="EMBL" id="BRXW01000268">
    <property type="protein sequence ID" value="GMI16885.1"/>
    <property type="molecule type" value="Genomic_DNA"/>
</dbReference>
<dbReference type="SMART" id="SM00245">
    <property type="entry name" value="TSPc"/>
    <property type="match status" value="1"/>
</dbReference>
<feature type="region of interest" description="Disordered" evidence="7">
    <location>
        <begin position="921"/>
        <end position="944"/>
    </location>
</feature>
<evidence type="ECO:0000256" key="1">
    <source>
        <dbReference type="ARBA" id="ARBA00004496"/>
    </source>
</evidence>
<dbReference type="PANTHER" id="PTHR43253">
    <property type="entry name" value="TRICORN PROTEASE HOMOLOG 2-RELATED"/>
    <property type="match status" value="1"/>
</dbReference>
<keyword evidence="4" id="KW-0645">Protease</keyword>
<dbReference type="Gene3D" id="3.90.226.10">
    <property type="entry name" value="2-enoyl-CoA Hydratase, Chain A, domain 1"/>
    <property type="match status" value="1"/>
</dbReference>
<accession>A0A9W7FRT1</accession>
<organism evidence="9 10">
    <name type="scientific">Triparma laevis f. longispina</name>
    <dbReference type="NCBI Taxonomy" id="1714387"/>
    <lineage>
        <taxon>Eukaryota</taxon>
        <taxon>Sar</taxon>
        <taxon>Stramenopiles</taxon>
        <taxon>Ochrophyta</taxon>
        <taxon>Bolidophyceae</taxon>
        <taxon>Parmales</taxon>
        <taxon>Triparmaceae</taxon>
        <taxon>Triparma</taxon>
    </lineage>
</organism>
<dbReference type="InterPro" id="IPR005151">
    <property type="entry name" value="Tail-specific_protease"/>
</dbReference>
<reference evidence="10" key="1">
    <citation type="journal article" date="2023" name="Commun. Biol.">
        <title>Genome analysis of Parmales, the sister group of diatoms, reveals the evolutionary specialization of diatoms from phago-mixotrophs to photoautotrophs.</title>
        <authorList>
            <person name="Ban H."/>
            <person name="Sato S."/>
            <person name="Yoshikawa S."/>
            <person name="Yamada K."/>
            <person name="Nakamura Y."/>
            <person name="Ichinomiya M."/>
            <person name="Sato N."/>
            <person name="Blanc-Mathieu R."/>
            <person name="Endo H."/>
            <person name="Kuwata A."/>
            <person name="Ogata H."/>
        </authorList>
    </citation>
    <scope>NUCLEOTIDE SEQUENCE [LARGE SCALE GENOMIC DNA]</scope>
    <source>
        <strain evidence="10">NIES 3700</strain>
    </source>
</reference>
<feature type="domain" description="Tail specific protease" evidence="8">
    <location>
        <begin position="687"/>
        <end position="893"/>
    </location>
</feature>
<dbReference type="Gene3D" id="3.30.750.44">
    <property type="match status" value="1"/>
</dbReference>
<evidence type="ECO:0000259" key="8">
    <source>
        <dbReference type="SMART" id="SM00245"/>
    </source>
</evidence>
<dbReference type="GO" id="GO:0008236">
    <property type="term" value="F:serine-type peptidase activity"/>
    <property type="evidence" value="ECO:0007669"/>
    <property type="project" value="UniProtKB-KW"/>
</dbReference>
<dbReference type="Pfam" id="PF03572">
    <property type="entry name" value="Peptidase_S41"/>
    <property type="match status" value="1"/>
</dbReference>
<keyword evidence="10" id="KW-1185">Reference proteome</keyword>
<keyword evidence="6" id="KW-0720">Serine protease</keyword>
<dbReference type="InterPro" id="IPR015943">
    <property type="entry name" value="WD40/YVTN_repeat-like_dom_sf"/>
</dbReference>
<dbReference type="Pfam" id="PF14684">
    <property type="entry name" value="Tricorn_C1"/>
    <property type="match status" value="1"/>
</dbReference>
<dbReference type="InterPro" id="IPR028204">
    <property type="entry name" value="Tricorn_C1"/>
</dbReference>
<keyword evidence="5" id="KW-0378">Hydrolase</keyword>
<dbReference type="CDD" id="cd07562">
    <property type="entry name" value="Peptidase_S41_TRI"/>
    <property type="match status" value="1"/>
</dbReference>
<name>A0A9W7FRT1_9STRA</name>
<comment type="similarity">
    <text evidence="2">Belongs to the peptidase S41B family.</text>
</comment>
<evidence type="ECO:0000256" key="2">
    <source>
        <dbReference type="ARBA" id="ARBA00008524"/>
    </source>
</evidence>
<keyword evidence="3" id="KW-0963">Cytoplasm</keyword>
<dbReference type="InterPro" id="IPR012393">
    <property type="entry name" value="Tricorn_protease"/>
</dbReference>
<protein>
    <recommendedName>
        <fullName evidence="8">Tail specific protease domain-containing protein</fullName>
    </recommendedName>
</protein>
<proteinExistence type="inferred from homology"/>
<evidence type="ECO:0000256" key="5">
    <source>
        <dbReference type="ARBA" id="ARBA00022801"/>
    </source>
</evidence>
<dbReference type="Gene3D" id="2.130.10.10">
    <property type="entry name" value="YVTN repeat-like/Quinoprotein amine dehydrogenase"/>
    <property type="match status" value="1"/>
</dbReference>
<gene>
    <name evidence="9" type="ORF">TrLO_g1713</name>
</gene>
<evidence type="ECO:0000313" key="9">
    <source>
        <dbReference type="EMBL" id="GMI16885.1"/>
    </source>
</evidence>
<dbReference type="PANTHER" id="PTHR43253:SF1">
    <property type="entry name" value="TRICORN PROTEASE HOMOLOG 2-RELATED"/>
    <property type="match status" value="1"/>
</dbReference>
<evidence type="ECO:0000256" key="6">
    <source>
        <dbReference type="ARBA" id="ARBA00022825"/>
    </source>
</evidence>
<dbReference type="SUPFAM" id="SSF52096">
    <property type="entry name" value="ClpP/crotonase"/>
    <property type="match status" value="1"/>
</dbReference>